<evidence type="ECO:0000256" key="7">
    <source>
        <dbReference type="ARBA" id="ARBA00023027"/>
    </source>
</evidence>
<evidence type="ECO:0000256" key="6">
    <source>
        <dbReference type="ARBA" id="ARBA00022857"/>
    </source>
</evidence>
<dbReference type="EMBL" id="CAJZBQ010000039">
    <property type="protein sequence ID" value="CAG9325957.1"/>
    <property type="molecule type" value="Genomic_DNA"/>
</dbReference>
<dbReference type="SUPFAM" id="SSF111331">
    <property type="entry name" value="NAD kinase/diacylglycerol kinase-like"/>
    <property type="match status" value="1"/>
</dbReference>
<dbReference type="Proteomes" id="UP001162131">
    <property type="component" value="Unassembled WGS sequence"/>
</dbReference>
<dbReference type="Pfam" id="PF01344">
    <property type="entry name" value="Kelch_1"/>
    <property type="match status" value="1"/>
</dbReference>
<keyword evidence="5" id="KW-0067">ATP-binding</keyword>
<keyword evidence="2" id="KW-0808">Transferase</keyword>
<gene>
    <name evidence="8" type="ORF">BSTOLATCC_MIC39737</name>
</gene>
<evidence type="ECO:0000256" key="1">
    <source>
        <dbReference type="ARBA" id="ARBA00010995"/>
    </source>
</evidence>
<dbReference type="Gene3D" id="2.60.200.30">
    <property type="entry name" value="Probable inorganic polyphosphate/atp-NAD kinase, domain 2"/>
    <property type="match status" value="1"/>
</dbReference>
<dbReference type="Gene3D" id="2.120.10.80">
    <property type="entry name" value="Kelch-type beta propeller"/>
    <property type="match status" value="1"/>
</dbReference>
<dbReference type="AlphaFoldDB" id="A0AAU9JR71"/>
<protein>
    <recommendedName>
        <fullName evidence="10">NAD(+) kinase</fullName>
    </recommendedName>
</protein>
<dbReference type="InterPro" id="IPR015915">
    <property type="entry name" value="Kelch-typ_b-propeller"/>
</dbReference>
<keyword evidence="7" id="KW-0520">NAD</keyword>
<dbReference type="GO" id="GO:0006741">
    <property type="term" value="P:NADP+ biosynthetic process"/>
    <property type="evidence" value="ECO:0007669"/>
    <property type="project" value="InterPro"/>
</dbReference>
<dbReference type="PANTHER" id="PTHR20275">
    <property type="entry name" value="NAD KINASE"/>
    <property type="match status" value="1"/>
</dbReference>
<dbReference type="FunFam" id="2.60.200.30:FF:000009">
    <property type="entry name" value="Poly(P)/ATP NAD kinase"/>
    <property type="match status" value="1"/>
</dbReference>
<dbReference type="Pfam" id="PF20143">
    <property type="entry name" value="NAD_kinase_C"/>
    <property type="match status" value="1"/>
</dbReference>
<evidence type="ECO:0008006" key="10">
    <source>
        <dbReference type="Google" id="ProtNLM"/>
    </source>
</evidence>
<dbReference type="HAMAP" id="MF_00361">
    <property type="entry name" value="NAD_kinase"/>
    <property type="match status" value="1"/>
</dbReference>
<dbReference type="Gene3D" id="3.40.50.10330">
    <property type="entry name" value="Probable inorganic polyphosphate/atp-NAD kinase, domain 1"/>
    <property type="match status" value="1"/>
</dbReference>
<dbReference type="InterPro" id="IPR017438">
    <property type="entry name" value="ATP-NAD_kinase_N"/>
</dbReference>
<keyword evidence="4" id="KW-0418">Kinase</keyword>
<dbReference type="InterPro" id="IPR006652">
    <property type="entry name" value="Kelch_1"/>
</dbReference>
<comment type="caution">
    <text evidence="8">The sequence shown here is derived from an EMBL/GenBank/DDBJ whole genome shotgun (WGS) entry which is preliminary data.</text>
</comment>
<dbReference type="GO" id="GO:0019674">
    <property type="term" value="P:NAD+ metabolic process"/>
    <property type="evidence" value="ECO:0007669"/>
    <property type="project" value="InterPro"/>
</dbReference>
<dbReference type="InterPro" id="IPR002504">
    <property type="entry name" value="NADK"/>
</dbReference>
<evidence type="ECO:0000256" key="3">
    <source>
        <dbReference type="ARBA" id="ARBA00022741"/>
    </source>
</evidence>
<dbReference type="SUPFAM" id="SSF117281">
    <property type="entry name" value="Kelch motif"/>
    <property type="match status" value="1"/>
</dbReference>
<evidence type="ECO:0000256" key="4">
    <source>
        <dbReference type="ARBA" id="ARBA00022777"/>
    </source>
</evidence>
<dbReference type="GO" id="GO:0005524">
    <property type="term" value="F:ATP binding"/>
    <property type="evidence" value="ECO:0007669"/>
    <property type="project" value="UniProtKB-KW"/>
</dbReference>
<dbReference type="SMART" id="SM00612">
    <property type="entry name" value="Kelch"/>
    <property type="match status" value="3"/>
</dbReference>
<keyword evidence="3" id="KW-0547">Nucleotide-binding</keyword>
<organism evidence="8 9">
    <name type="scientific">Blepharisma stoltei</name>
    <dbReference type="NCBI Taxonomy" id="1481888"/>
    <lineage>
        <taxon>Eukaryota</taxon>
        <taxon>Sar</taxon>
        <taxon>Alveolata</taxon>
        <taxon>Ciliophora</taxon>
        <taxon>Postciliodesmatophora</taxon>
        <taxon>Heterotrichea</taxon>
        <taxon>Heterotrichida</taxon>
        <taxon>Blepharismidae</taxon>
        <taxon>Blepharisma</taxon>
    </lineage>
</organism>
<dbReference type="InterPro" id="IPR016064">
    <property type="entry name" value="NAD/diacylglycerol_kinase_sf"/>
</dbReference>
<keyword evidence="9" id="KW-1185">Reference proteome</keyword>
<evidence type="ECO:0000256" key="2">
    <source>
        <dbReference type="ARBA" id="ARBA00022679"/>
    </source>
</evidence>
<accession>A0AAU9JR71</accession>
<sequence>MAYYFESSEAWKFDFDTETWEKIEIDWNEDFGSRFCTLYYENSVFIIGGICNGTLNRVLQFESESIRQLTPMLSSRADLCAICLSGIIYAIGGYNEESDHSLSTVEAYNIEKNKWTSLPQLIYPRVNSSAAVNGSSIYVCGGTGISSIEKFDINQEEWILLDLVLPGSISSSGLFSINQSIMIFGGQDESETALHSVWLLDLPNDSIAMQQQLRKSFMINQPIINRCGVLYLFHDKDFTTYNIGRFKERNGSEVSLTPSKIEYIRTEDFLRNSLERGVFHVDRHSVNSFKVSLPNSPKVLIIRRIGKDDEIESAFMRTVRYLLDKNTTVFVEADRTKDLNPQVHKFHEGLCEKINLVITLGGDGTVIWAISLFKHTSMPPLLSFNTGSLGFMTSYNIGSLNDVLDQVFTLPSIHVDLISRLKCHGKEAGEKEWGQAANEICIDRGPGVSLLELEIYLNGEFCTNAIGDGLLVATPCGSTAYSLSAGGSVVHHGVPAILLTPICPHSLSFRPILLPDSVTITIKVPENSRIPAWVGIDGHSKFKLARGASMDITVSNYPVPNINLNHCIASWLGRLNNILGWNDRRRQKPIIPY</sequence>
<comment type="similarity">
    <text evidence="1">Belongs to the NAD kinase family.</text>
</comment>
<evidence type="ECO:0000313" key="8">
    <source>
        <dbReference type="EMBL" id="CAG9325957.1"/>
    </source>
</evidence>
<dbReference type="PANTHER" id="PTHR20275:SF0">
    <property type="entry name" value="NAD KINASE"/>
    <property type="match status" value="1"/>
</dbReference>
<reference evidence="8" key="1">
    <citation type="submission" date="2021-09" db="EMBL/GenBank/DDBJ databases">
        <authorList>
            <consortium name="AG Swart"/>
            <person name="Singh M."/>
            <person name="Singh A."/>
            <person name="Seah K."/>
            <person name="Emmerich C."/>
        </authorList>
    </citation>
    <scope>NUCLEOTIDE SEQUENCE</scope>
    <source>
        <strain evidence="8">ATCC30299</strain>
    </source>
</reference>
<dbReference type="GO" id="GO:0003951">
    <property type="term" value="F:NAD+ kinase activity"/>
    <property type="evidence" value="ECO:0007669"/>
    <property type="project" value="InterPro"/>
</dbReference>
<keyword evidence="6" id="KW-0521">NADP</keyword>
<proteinExistence type="inferred from homology"/>
<dbReference type="Pfam" id="PF01513">
    <property type="entry name" value="NAD_kinase"/>
    <property type="match status" value="1"/>
</dbReference>
<dbReference type="InterPro" id="IPR017437">
    <property type="entry name" value="ATP-NAD_kinase_PpnK-typ_C"/>
</dbReference>
<evidence type="ECO:0000313" key="9">
    <source>
        <dbReference type="Proteomes" id="UP001162131"/>
    </source>
</evidence>
<dbReference type="PRINTS" id="PR00501">
    <property type="entry name" value="KELCHREPEAT"/>
</dbReference>
<evidence type="ECO:0000256" key="5">
    <source>
        <dbReference type="ARBA" id="ARBA00022840"/>
    </source>
</evidence>
<name>A0AAU9JR71_9CILI</name>